<name>A0A8J7HJ00_9CYAN</name>
<sequence length="64" mass="6664">MNVLVTGATGYIGSAEEAHIVMGTFADALALDQQVSGAKARKVLGWQPQAISLLDDLKEGSYVG</sequence>
<dbReference type="EMBL" id="JAECZB010000102">
    <property type="protein sequence ID" value="MBH8556004.1"/>
    <property type="molecule type" value="Genomic_DNA"/>
</dbReference>
<dbReference type="InterPro" id="IPR036291">
    <property type="entry name" value="NAD(P)-bd_dom_sf"/>
</dbReference>
<dbReference type="RefSeq" id="WP_214442202.1">
    <property type="nucleotide sequence ID" value="NZ_JAECZB010000102.1"/>
</dbReference>
<organism evidence="1 2">
    <name type="scientific">Atlanticothrix silvestris CENA357</name>
    <dbReference type="NCBI Taxonomy" id="1725252"/>
    <lineage>
        <taxon>Bacteria</taxon>
        <taxon>Bacillati</taxon>
        <taxon>Cyanobacteriota</taxon>
        <taxon>Cyanophyceae</taxon>
        <taxon>Nostocales</taxon>
        <taxon>Nodulariaceae</taxon>
        <taxon>Atlanticothrix</taxon>
        <taxon>Atlanticothrix silvestris</taxon>
    </lineage>
</organism>
<evidence type="ECO:0000313" key="2">
    <source>
        <dbReference type="Proteomes" id="UP000599391"/>
    </source>
</evidence>
<comment type="caution">
    <text evidence="1">The sequence shown here is derived from an EMBL/GenBank/DDBJ whole genome shotgun (WGS) entry which is preliminary data.</text>
</comment>
<keyword evidence="2" id="KW-1185">Reference proteome</keyword>
<dbReference type="Proteomes" id="UP000599391">
    <property type="component" value="Unassembled WGS sequence"/>
</dbReference>
<dbReference type="SUPFAM" id="SSF51735">
    <property type="entry name" value="NAD(P)-binding Rossmann-fold domains"/>
    <property type="match status" value="1"/>
</dbReference>
<evidence type="ECO:0000313" key="1">
    <source>
        <dbReference type="EMBL" id="MBH8556004.1"/>
    </source>
</evidence>
<proteinExistence type="predicted"/>
<reference evidence="1 2" key="1">
    <citation type="journal article" date="2021" name="Int. J. Syst. Evol. Microbiol.">
        <title>Amazonocrinis nigriterrae gen. nov., sp. nov., Atlanticothrix silvestris gen. nov., sp. nov. and Dendronalium phyllosphericum gen. nov., sp. nov., nostocacean cyanobacteria from Brazilian environments.</title>
        <authorList>
            <person name="Alvarenga D.O."/>
            <person name="Andreote A.P.D."/>
            <person name="Branco L.H.Z."/>
            <person name="Delbaje E."/>
            <person name="Cruz R.B."/>
            <person name="Varani A.M."/>
            <person name="Fiore M.F."/>
        </authorList>
    </citation>
    <scope>NUCLEOTIDE SEQUENCE [LARGE SCALE GENOMIC DNA]</scope>
    <source>
        <strain evidence="1 2">CENA357</strain>
    </source>
</reference>
<dbReference type="AlphaFoldDB" id="A0A8J7HJ00"/>
<accession>A0A8J7HJ00</accession>
<gene>
    <name evidence="1" type="ORF">I8751_27415</name>
</gene>
<protein>
    <submittedName>
        <fullName evidence="1">Uncharacterized protein</fullName>
    </submittedName>
</protein>